<feature type="transmembrane region" description="Helical" evidence="1">
    <location>
        <begin position="81"/>
        <end position="100"/>
    </location>
</feature>
<gene>
    <name evidence="2" type="ORF">H8S67_09835</name>
</gene>
<evidence type="ECO:0000313" key="3">
    <source>
        <dbReference type="Proteomes" id="UP000600600"/>
    </source>
</evidence>
<organism evidence="2 3">
    <name type="scientific">Bacteroides difficilis</name>
    <dbReference type="NCBI Taxonomy" id="2763021"/>
    <lineage>
        <taxon>Bacteria</taxon>
        <taxon>Pseudomonadati</taxon>
        <taxon>Bacteroidota</taxon>
        <taxon>Bacteroidia</taxon>
        <taxon>Bacteroidales</taxon>
        <taxon>Bacteroidaceae</taxon>
        <taxon>Bacteroides</taxon>
    </lineage>
</organism>
<evidence type="ECO:0000313" key="2">
    <source>
        <dbReference type="EMBL" id="MBC5604968.1"/>
    </source>
</evidence>
<proteinExistence type="predicted"/>
<dbReference type="Proteomes" id="UP000600600">
    <property type="component" value="Unassembled WGS sequence"/>
</dbReference>
<keyword evidence="1" id="KW-1133">Transmembrane helix</keyword>
<keyword evidence="3" id="KW-1185">Reference proteome</keyword>
<reference evidence="2 3" key="1">
    <citation type="submission" date="2020-08" db="EMBL/GenBank/DDBJ databases">
        <title>Genome public.</title>
        <authorList>
            <person name="Liu C."/>
            <person name="Sun Q."/>
        </authorList>
    </citation>
    <scope>NUCLEOTIDE SEQUENCE [LARGE SCALE GENOMIC DNA]</scope>
    <source>
        <strain evidence="2 3">M27</strain>
    </source>
</reference>
<keyword evidence="1" id="KW-0812">Transmembrane</keyword>
<sequence>MSMKKKIKKWLQDERFTDYTDRRILTEVDDVCDNHCPDPEYEELIRAFRRDERYIIPMVAYLNYRLQVAKLQKDVRKRKRAVWWVFVQSILLSNATQIHFMEFSQLQTKLMVMVMPMLHDEYVKKLNKKKW</sequence>
<evidence type="ECO:0000256" key="1">
    <source>
        <dbReference type="SAM" id="Phobius"/>
    </source>
</evidence>
<accession>A0ABR7CB97</accession>
<protein>
    <submittedName>
        <fullName evidence="2">Uncharacterized protein</fullName>
    </submittedName>
</protein>
<name>A0ABR7CB97_9BACE</name>
<comment type="caution">
    <text evidence="2">The sequence shown here is derived from an EMBL/GenBank/DDBJ whole genome shotgun (WGS) entry which is preliminary data.</text>
</comment>
<keyword evidence="1" id="KW-0472">Membrane</keyword>
<dbReference type="EMBL" id="JACOOE010000004">
    <property type="protein sequence ID" value="MBC5604968.1"/>
    <property type="molecule type" value="Genomic_DNA"/>
</dbReference>